<feature type="domain" description="Fibronectin type-III" evidence="3">
    <location>
        <begin position="981"/>
        <end position="1091"/>
    </location>
</feature>
<feature type="compositionally biased region" description="Basic and acidic residues" evidence="1">
    <location>
        <begin position="1336"/>
        <end position="1352"/>
    </location>
</feature>
<evidence type="ECO:0000313" key="5">
    <source>
        <dbReference type="Proteomes" id="UP000316759"/>
    </source>
</evidence>
<feature type="compositionally biased region" description="Polar residues" evidence="1">
    <location>
        <begin position="615"/>
        <end position="627"/>
    </location>
</feature>
<feature type="region of interest" description="Disordered" evidence="1">
    <location>
        <begin position="390"/>
        <end position="411"/>
    </location>
</feature>
<dbReference type="PROSITE" id="PS50853">
    <property type="entry name" value="FN3"/>
    <property type="match status" value="7"/>
</dbReference>
<feature type="transmembrane region" description="Helical" evidence="2">
    <location>
        <begin position="2302"/>
        <end position="2321"/>
    </location>
</feature>
<dbReference type="InterPro" id="IPR050617">
    <property type="entry name" value="E3_ligase_FN3/SPRY"/>
</dbReference>
<feature type="compositionally biased region" description="Polar residues" evidence="1">
    <location>
        <begin position="1906"/>
        <end position="1916"/>
    </location>
</feature>
<feature type="region of interest" description="Disordered" evidence="1">
    <location>
        <begin position="707"/>
        <end position="750"/>
    </location>
</feature>
<dbReference type="InterPro" id="IPR036116">
    <property type="entry name" value="FN3_sf"/>
</dbReference>
<dbReference type="EMBL" id="SUNJ01006910">
    <property type="protein sequence ID" value="TPP62378.1"/>
    <property type="molecule type" value="Genomic_DNA"/>
</dbReference>
<feature type="compositionally biased region" description="Polar residues" evidence="1">
    <location>
        <begin position="563"/>
        <end position="591"/>
    </location>
</feature>
<dbReference type="Proteomes" id="UP000316759">
    <property type="component" value="Unassembled WGS sequence"/>
</dbReference>
<feature type="compositionally biased region" description="Polar residues" evidence="1">
    <location>
        <begin position="643"/>
        <end position="669"/>
    </location>
</feature>
<feature type="region of interest" description="Disordered" evidence="1">
    <location>
        <begin position="1902"/>
        <end position="1924"/>
    </location>
</feature>
<feature type="region of interest" description="Disordered" evidence="1">
    <location>
        <begin position="275"/>
        <end position="361"/>
    </location>
</feature>
<dbReference type="SUPFAM" id="SSF49265">
    <property type="entry name" value="Fibronectin type III"/>
    <property type="match status" value="6"/>
</dbReference>
<feature type="compositionally biased region" description="Low complexity" evidence="1">
    <location>
        <begin position="670"/>
        <end position="682"/>
    </location>
</feature>
<evidence type="ECO:0000256" key="1">
    <source>
        <dbReference type="SAM" id="MobiDB-lite"/>
    </source>
</evidence>
<feature type="domain" description="Fibronectin type-III" evidence="3">
    <location>
        <begin position="1527"/>
        <end position="1623"/>
    </location>
</feature>
<feature type="compositionally biased region" description="Low complexity" evidence="1">
    <location>
        <begin position="547"/>
        <end position="562"/>
    </location>
</feature>
<feature type="region of interest" description="Disordered" evidence="1">
    <location>
        <begin position="2232"/>
        <end position="2261"/>
    </location>
</feature>
<gene>
    <name evidence="4" type="ORF">FGIG_03727</name>
</gene>
<keyword evidence="2" id="KW-0472">Membrane</keyword>
<feature type="domain" description="Fibronectin type-III" evidence="3">
    <location>
        <begin position="1916"/>
        <end position="2009"/>
    </location>
</feature>
<feature type="region of interest" description="Disordered" evidence="1">
    <location>
        <begin position="242"/>
        <end position="263"/>
    </location>
</feature>
<feature type="compositionally biased region" description="Low complexity" evidence="1">
    <location>
        <begin position="707"/>
        <end position="719"/>
    </location>
</feature>
<feature type="region of interest" description="Disordered" evidence="1">
    <location>
        <begin position="2273"/>
        <end position="2292"/>
    </location>
</feature>
<feature type="domain" description="Fibronectin type-III" evidence="3">
    <location>
        <begin position="1780"/>
        <end position="1873"/>
    </location>
</feature>
<protein>
    <recommendedName>
        <fullName evidence="3">Fibronectin type-III domain-containing protein</fullName>
    </recommendedName>
</protein>
<keyword evidence="2" id="KW-1133">Transmembrane helix</keyword>
<feature type="region of interest" description="Disordered" evidence="1">
    <location>
        <begin position="1481"/>
        <end position="1506"/>
    </location>
</feature>
<feature type="compositionally biased region" description="Low complexity" evidence="1">
    <location>
        <begin position="275"/>
        <end position="284"/>
    </location>
</feature>
<dbReference type="InterPro" id="IPR003961">
    <property type="entry name" value="FN3_dom"/>
</dbReference>
<name>A0A504YWY5_FASGI</name>
<feature type="compositionally biased region" description="Acidic residues" evidence="1">
    <location>
        <begin position="1497"/>
        <end position="1506"/>
    </location>
</feature>
<organism evidence="4 5">
    <name type="scientific">Fasciola gigantica</name>
    <name type="common">Giant liver fluke</name>
    <dbReference type="NCBI Taxonomy" id="46835"/>
    <lineage>
        <taxon>Eukaryota</taxon>
        <taxon>Metazoa</taxon>
        <taxon>Spiralia</taxon>
        <taxon>Lophotrochozoa</taxon>
        <taxon>Platyhelminthes</taxon>
        <taxon>Trematoda</taxon>
        <taxon>Digenea</taxon>
        <taxon>Plagiorchiida</taxon>
        <taxon>Echinostomata</taxon>
        <taxon>Echinostomatoidea</taxon>
        <taxon>Fasciolidae</taxon>
        <taxon>Fasciola</taxon>
    </lineage>
</organism>
<dbReference type="PANTHER" id="PTHR24099">
    <property type="entry name" value="E3 UBIQUITIN-PROTEIN LIGASE TRIM36-RELATED"/>
    <property type="match status" value="1"/>
</dbReference>
<feature type="compositionally biased region" description="Acidic residues" evidence="1">
    <location>
        <begin position="461"/>
        <end position="472"/>
    </location>
</feature>
<proteinExistence type="predicted"/>
<keyword evidence="5" id="KW-1185">Reference proteome</keyword>
<sequence>MNNGVGNKNNSACAPTSHETFSAVCTPTKLDFMPVIGIPKDCETTDSVGKVVLDSDDTQSTVTASITENKCRNTTSCDTLSAVTQSVGESLSPISLSSAQLAHISQQPSVTSTPTRTTAGDASVIIGDAVDMPPNDDPADATPFVAVPPPLTNGVMSGPFPGQGSANQGEYYVMVHVDAGETFSVRVGDQIQHIPGPATVRMVSNSGPPLPMPMRVPPGHLVQQIVDEEGILTHVILSLYPGPGQTAPPGTAQTGPSGGATLTHSVTQANSLVTPGLGLLLDPNPHLHPHHHHHHPGPPPSNHHHPSPVSAVGSTTHLGIGVPAIPSFSPHQSIPTPGHPTDPSPPGAPPPTHFSAPFLPTHQPVGPQSHFHALYPFHHHHPSMCSAVMKPHPQQTPPVMPAPPPPHPQATMSGPHYPQVGTIAPNDWSVNGVTDPGVAAVPDSVSTATVIKDGQEVGENNADDNDNDDEDVQRDGENTSTRQLKVSKNPTTPVQTNGDHKNRNSEENHNPGLENSHDGSHVQYPSDPGVRNGFNGVSSNQSNSPAKSNTKTQLSSSKLSTNVTSTTPLSEVTFNGSAGESTQSQTTTHSGVYSGPTDTLWGPQSASHRRRRTGTGKNNPASRTSTRPGGFSATKPYNPVTAADSSVNGNHPTGLSVTRKPLTTGSRQINAASSTATSSAAAPDVPVVTATNVTTAITTLTVGTTISGSSSVTTATTTAPNCPGTIGNPANSQIKSPNYSFSRGRGRTQQPYLLSTPSHIPCGNTIDYTASNSTVVYNSSSLVGTNENSKTLLSPDTMNGGLIRDRTHLVWESEAEREAIQSILSAVPAPQVSDIEAHSALIHLSLPIDLTGPVAFGSTGLNSTDTSTGLPIRTAGRCTPDLGVKGTKIRSDGQSASELYANPDTSWTLDEADIQFELHLAERDLDSRFNCVFVGEATYISLQDLRPGSDYYVKACCVYSGIRGQFSTIVRFTTEPSEPSAPRSLTVIGHTRTTLQVKWSAAADNGSRITAYRLEYARGNPALSRSSHYRDGLTDETTTALHFVEAFHGLAKSYKLTQLTPSTEYLLRVMAENSFGASPWSVVVSASTSGSPPPTPRTPHLVTSGVHSLTLAWSNSSTHLNQQHQQQSSNNLPATNGAGPTISYTLEMEDEAMGHGFVTVFDGTGTEHCVGNLRRNTRYRFRLAAVNSDGRSRWSEIVTLCTLPNRPTPPLALRLVGPPRSNRVDLVWEAPEDDGGLSVQSYRLEVNLPYIPCSTNGLNSMNADTTFSSTNASVTGVEKLLCWPRATGLPGKTLFCSRPSTGVRADDTSCLFMPKLVQLETRHFDNSTTNSSADSVGRDHEVEHEEDPEHGLLDSFTPLTTEDLSKLGYFTDSNSGTYQMGWFIVYEGIGQEVVLDHLVPGSHVLFRVRACSATDSDTHTVLIGPPSTPPFALVLPAVAPDAPAGPIRVVGRPRPHSVCLTWPLPKSSGGAPVLAYEVWQMDSPTTDPPSGDSVDEKVDDSDDADVDLTNESYMDRYNDSRGSSFLPVTSLIPAHSRSSSGCSERADDSINTHSTPLLVPSACGRTDLSGLLPIGRLICSVLLPECRVTGLHPGSRYAFRVRACNRIGRGPWTEWAKVTTVPGPPAAPRHAPRVHPSAESGGIRVEWDPVRRGNGAPVSSYILEWQPISSTTPTTTITNAELCDFQLLYSGSSLSYELEMAQPASRFAFRFCARNSAGPGPWSPIATCLTPPARPGQPCGLRATRVETDAIHLLWFRPQPNGSPISSFRIELTRLAKDPSISAPDVQLFDVPSPLRPIAVAPATTTHSSNQLIVAESDAGQASDQLLQQRSQPIDFVLTDLVPDSNYRIRVRASNALGYGTFSSALNVATLPPLPEAPQFTGFAHLTANSVRVQWARPEPPPLPSTVLSSQTSNIATAGPSGEEMVTTNSTTMAMTTSHATGRAKQLCYTLQLSQGSDPEWSVIYEGTESSYKATRLQENSSYSFRVCASNVSGPGPYSAVRTITTPCLPPPAVRGLKATEVSVDTCQLEWTPIILTGSVDPIVYVLHLMPVQQNHTNSDPVPSQVYRGCQTTCRVVDLLPNTEYVCRVGAVRLCQPKPRTVISNPSAADSATESSFTDQWQRELVTGLELQISELPGPFSQSLVFTTRNQKDSKLPHDVDVSASHLHHILSVKSNRDATRTRWSYLRPGTILRFLGIQSDLKSPLATVGSNVPFLGGRSSLGLGVSALQNTQGNAGSSPWRRRIGPVGSTASSQQSPKSLGQVSSSAIHTILSQQQPQSQHHHHSGPRRGHSWFRLSERKWACLFLCLFAMATLLVAFSLQHVLTSQPNSSAVTVEEIRSSTNGLRSPHSK</sequence>
<dbReference type="Pfam" id="PF00041">
    <property type="entry name" value="fn3"/>
    <property type="match status" value="4"/>
</dbReference>
<dbReference type="SMART" id="SM00060">
    <property type="entry name" value="FN3"/>
    <property type="match status" value="8"/>
</dbReference>
<dbReference type="OrthoDB" id="443915at2759"/>
<dbReference type="STRING" id="46835.A0A504YWY5"/>
<comment type="caution">
    <text evidence="4">The sequence shown here is derived from an EMBL/GenBank/DDBJ whole genome shotgun (WGS) entry which is preliminary data.</text>
</comment>
<evidence type="ECO:0000313" key="4">
    <source>
        <dbReference type="EMBL" id="TPP62378.1"/>
    </source>
</evidence>
<evidence type="ECO:0000256" key="2">
    <source>
        <dbReference type="SAM" id="Phobius"/>
    </source>
</evidence>
<feature type="region of interest" description="Disordered" evidence="1">
    <location>
        <begin position="450"/>
        <end position="682"/>
    </location>
</feature>
<evidence type="ECO:0000259" key="3">
    <source>
        <dbReference type="PROSITE" id="PS50853"/>
    </source>
</evidence>
<feature type="compositionally biased region" description="Pro residues" evidence="1">
    <location>
        <begin position="394"/>
        <end position="408"/>
    </location>
</feature>
<feature type="region of interest" description="Disordered" evidence="1">
    <location>
        <begin position="1324"/>
        <end position="1356"/>
    </location>
</feature>
<feature type="compositionally biased region" description="Basic residues" evidence="1">
    <location>
        <begin position="2281"/>
        <end position="2292"/>
    </location>
</feature>
<feature type="domain" description="Fibronectin type-III" evidence="3">
    <location>
        <begin position="1093"/>
        <end position="1205"/>
    </location>
</feature>
<keyword evidence="2" id="KW-0812">Transmembrane</keyword>
<feature type="compositionally biased region" description="Basic and acidic residues" evidence="1">
    <location>
        <begin position="498"/>
        <end position="520"/>
    </location>
</feature>
<feature type="compositionally biased region" description="Low complexity" evidence="1">
    <location>
        <begin position="242"/>
        <end position="261"/>
    </location>
</feature>
<feature type="compositionally biased region" description="Polar residues" evidence="1">
    <location>
        <begin position="2250"/>
        <end position="2261"/>
    </location>
</feature>
<dbReference type="CDD" id="cd00063">
    <property type="entry name" value="FN3"/>
    <property type="match status" value="7"/>
</dbReference>
<feature type="domain" description="Fibronectin type-III" evidence="3">
    <location>
        <begin position="2013"/>
        <end position="2111"/>
    </location>
</feature>
<feature type="compositionally biased region" description="Polar residues" evidence="1">
    <location>
        <begin position="535"/>
        <end position="546"/>
    </location>
</feature>
<feature type="compositionally biased region" description="Basic residues" evidence="1">
    <location>
        <begin position="287"/>
        <end position="306"/>
    </location>
</feature>
<accession>A0A504YWY5</accession>
<feature type="domain" description="Fibronectin type-III" evidence="3">
    <location>
        <begin position="1624"/>
        <end position="1733"/>
    </location>
</feature>
<feature type="compositionally biased region" description="Polar residues" evidence="1">
    <location>
        <begin position="728"/>
        <end position="750"/>
    </location>
</feature>
<feature type="compositionally biased region" description="Low complexity" evidence="1">
    <location>
        <begin position="1117"/>
        <end position="1132"/>
    </location>
</feature>
<feature type="region of interest" description="Disordered" evidence="1">
    <location>
        <begin position="1117"/>
        <end position="1139"/>
    </location>
</feature>
<dbReference type="PANTHER" id="PTHR24099:SF11">
    <property type="entry name" value="FIBRONECTIN TYPE III DOMAIN-CONTAINING 3BA-RELATED"/>
    <property type="match status" value="1"/>
</dbReference>
<feature type="compositionally biased region" description="Pro residues" evidence="1">
    <location>
        <begin position="337"/>
        <end position="352"/>
    </location>
</feature>
<dbReference type="Gene3D" id="2.60.40.10">
    <property type="entry name" value="Immunoglobulins"/>
    <property type="match status" value="9"/>
</dbReference>
<feature type="compositionally biased region" description="Polar residues" evidence="1">
    <location>
        <begin position="478"/>
        <end position="497"/>
    </location>
</feature>
<reference evidence="4 5" key="1">
    <citation type="submission" date="2019-04" db="EMBL/GenBank/DDBJ databases">
        <title>Annotation for the trematode Fasciola gigantica.</title>
        <authorList>
            <person name="Choi Y.-J."/>
        </authorList>
    </citation>
    <scope>NUCLEOTIDE SEQUENCE [LARGE SCALE GENOMIC DNA]</scope>
    <source>
        <strain evidence="4">Uganda_cow_1</strain>
    </source>
</reference>
<dbReference type="InterPro" id="IPR013783">
    <property type="entry name" value="Ig-like_fold"/>
</dbReference>